<name>A0A1X2H7S2_SYNRA</name>
<keyword evidence="1" id="KW-0472">Membrane</keyword>
<organism evidence="2 3">
    <name type="scientific">Syncephalastrum racemosum</name>
    <name type="common">Filamentous fungus</name>
    <dbReference type="NCBI Taxonomy" id="13706"/>
    <lineage>
        <taxon>Eukaryota</taxon>
        <taxon>Fungi</taxon>
        <taxon>Fungi incertae sedis</taxon>
        <taxon>Mucoromycota</taxon>
        <taxon>Mucoromycotina</taxon>
        <taxon>Mucoromycetes</taxon>
        <taxon>Mucorales</taxon>
        <taxon>Syncephalastraceae</taxon>
        <taxon>Syncephalastrum</taxon>
    </lineage>
</organism>
<dbReference type="EMBL" id="MCGN01000007">
    <property type="protein sequence ID" value="ORY94617.1"/>
    <property type="molecule type" value="Genomic_DNA"/>
</dbReference>
<accession>A0A1X2H7S2</accession>
<feature type="transmembrane region" description="Helical" evidence="1">
    <location>
        <begin position="212"/>
        <end position="231"/>
    </location>
</feature>
<dbReference type="AlphaFoldDB" id="A0A1X2H7S2"/>
<evidence type="ECO:0000313" key="3">
    <source>
        <dbReference type="Proteomes" id="UP000242180"/>
    </source>
</evidence>
<reference evidence="2 3" key="1">
    <citation type="submission" date="2016-07" db="EMBL/GenBank/DDBJ databases">
        <title>Pervasive Adenine N6-methylation of Active Genes in Fungi.</title>
        <authorList>
            <consortium name="DOE Joint Genome Institute"/>
            <person name="Mondo S.J."/>
            <person name="Dannebaum R.O."/>
            <person name="Kuo R.C."/>
            <person name="Labutti K."/>
            <person name="Haridas S."/>
            <person name="Kuo A."/>
            <person name="Salamov A."/>
            <person name="Ahrendt S.R."/>
            <person name="Lipzen A."/>
            <person name="Sullivan W."/>
            <person name="Andreopoulos W.B."/>
            <person name="Clum A."/>
            <person name="Lindquist E."/>
            <person name="Daum C."/>
            <person name="Ramamoorthy G.K."/>
            <person name="Gryganskyi A."/>
            <person name="Culley D."/>
            <person name="Magnuson J.K."/>
            <person name="James T.Y."/>
            <person name="O'Malley M.A."/>
            <person name="Stajich J.E."/>
            <person name="Spatafora J.W."/>
            <person name="Visel A."/>
            <person name="Grigoriev I.V."/>
        </authorList>
    </citation>
    <scope>NUCLEOTIDE SEQUENCE [LARGE SCALE GENOMIC DNA]</scope>
    <source>
        <strain evidence="2 3">NRRL 2496</strain>
    </source>
</reference>
<dbReference type="Proteomes" id="UP000242180">
    <property type="component" value="Unassembled WGS sequence"/>
</dbReference>
<dbReference type="InParanoid" id="A0A1X2H7S2"/>
<keyword evidence="1" id="KW-1133">Transmembrane helix</keyword>
<evidence type="ECO:0000313" key="2">
    <source>
        <dbReference type="EMBL" id="ORY94617.1"/>
    </source>
</evidence>
<comment type="caution">
    <text evidence="2">The sequence shown here is derived from an EMBL/GenBank/DDBJ whole genome shotgun (WGS) entry which is preliminary data.</text>
</comment>
<sequence>MTAKEMMDNIQNSAIYLASGVYIVEKKIVWEGEGNGYWVYMYKGSHEITMPKIITRADVVAFRVEATWVEEIGHAHASHHAWHTHSATVHAAAVHAATVHLLIRITIGLCAKIVHWLLAHHAAHHPGCIRLLTHHTATHHAATHHTRLLLHHHRIHHAATHHTPGCIRLLSHHPPHHAAATHHAAAHHARLLHHHWVHHAASAAHHLLLHHLLLHHLLLLLLGVIVVHWILHAHHHRRLLARHTVRCHSRSHPRCHPRSHTGHHRLLLHHAAVIIGIHGLLQSSCLAHFSFNGVKKSTPLGQRHFHHWRLLSLLRWRLGLRLLLRCRLRLLLLWDSLGLWSGRRDGDLLRLRLWRLLRNWYSARCLHGNYILCSCDLYVSLRETKRLNW</sequence>
<evidence type="ECO:0000256" key="1">
    <source>
        <dbReference type="SAM" id="Phobius"/>
    </source>
</evidence>
<keyword evidence="1" id="KW-0812">Transmembrane</keyword>
<keyword evidence="3" id="KW-1185">Reference proteome</keyword>
<proteinExistence type="predicted"/>
<gene>
    <name evidence="2" type="ORF">BCR43DRAFT_494319</name>
</gene>
<protein>
    <submittedName>
        <fullName evidence="2">Uncharacterized protein</fullName>
    </submittedName>
</protein>